<evidence type="ECO:0000313" key="2">
    <source>
        <dbReference type="EMBL" id="GFR52477.1"/>
    </source>
</evidence>
<gene>
    <name evidence="2" type="ORF">Agub_g15046</name>
</gene>
<comment type="caution">
    <text evidence="2">The sequence shown here is derived from an EMBL/GenBank/DDBJ whole genome shotgun (WGS) entry which is preliminary data.</text>
</comment>
<reference evidence="2 3" key="1">
    <citation type="journal article" date="2021" name="Sci. Rep.">
        <title>Genome sequencing of the multicellular alga Astrephomene provides insights into convergent evolution of germ-soma differentiation.</title>
        <authorList>
            <person name="Yamashita S."/>
            <person name="Yamamoto K."/>
            <person name="Matsuzaki R."/>
            <person name="Suzuki S."/>
            <person name="Yamaguchi H."/>
            <person name="Hirooka S."/>
            <person name="Minakuchi Y."/>
            <person name="Miyagishima S."/>
            <person name="Kawachi M."/>
            <person name="Toyoda A."/>
            <person name="Nozaki H."/>
        </authorList>
    </citation>
    <scope>NUCLEOTIDE SEQUENCE [LARGE SCALE GENOMIC DNA]</scope>
    <source>
        <strain evidence="2 3">NIES-4017</strain>
    </source>
</reference>
<keyword evidence="3" id="KW-1185">Reference proteome</keyword>
<dbReference type="Pfam" id="PF07889">
    <property type="entry name" value="DUF1664"/>
    <property type="match status" value="1"/>
</dbReference>
<evidence type="ECO:0000259" key="1">
    <source>
        <dbReference type="Pfam" id="PF07889"/>
    </source>
</evidence>
<proteinExistence type="predicted"/>
<feature type="domain" description="DUF1664" evidence="1">
    <location>
        <begin position="95"/>
        <end position="215"/>
    </location>
</feature>
<accession>A0AAD3HTN7</accession>
<dbReference type="Proteomes" id="UP001054857">
    <property type="component" value="Unassembled WGS sequence"/>
</dbReference>
<organism evidence="2 3">
    <name type="scientific">Astrephomene gubernaculifera</name>
    <dbReference type="NCBI Taxonomy" id="47775"/>
    <lineage>
        <taxon>Eukaryota</taxon>
        <taxon>Viridiplantae</taxon>
        <taxon>Chlorophyta</taxon>
        <taxon>core chlorophytes</taxon>
        <taxon>Chlorophyceae</taxon>
        <taxon>CS clade</taxon>
        <taxon>Chlamydomonadales</taxon>
        <taxon>Astrephomenaceae</taxon>
        <taxon>Astrephomene</taxon>
    </lineage>
</organism>
<dbReference type="EMBL" id="BMAR01000065">
    <property type="protein sequence ID" value="GFR52477.1"/>
    <property type="molecule type" value="Genomic_DNA"/>
</dbReference>
<dbReference type="InterPro" id="IPR012458">
    <property type="entry name" value="DUF1664"/>
</dbReference>
<protein>
    <recommendedName>
        <fullName evidence="1">DUF1664 domain-containing protein</fullName>
    </recommendedName>
</protein>
<dbReference type="PANTHER" id="PTHR46667">
    <property type="entry name" value="OS05G0182700 PROTEIN"/>
    <property type="match status" value="1"/>
</dbReference>
<name>A0AAD3HTN7_9CHLO</name>
<dbReference type="PANTHER" id="PTHR46667:SF6">
    <property type="entry name" value="OS01G0185100 PROTEIN"/>
    <property type="match status" value="1"/>
</dbReference>
<dbReference type="AlphaFoldDB" id="A0AAD3HTN7"/>
<evidence type="ECO:0000313" key="3">
    <source>
        <dbReference type="Proteomes" id="UP001054857"/>
    </source>
</evidence>
<sequence length="370" mass="39027">MPSWPTALGGMFLTGYAATQAPKMGIDSPTTFLASALKNLGDAGAGAASSARVPGSSEMTVLQGEVDRLHQLLSDVVRGQQKGPGYTVIHTGRGGSWTVYVVPAVIVGGVAYLYVRIRGLSVSDFFMVTNRSLQGFRDQVSASMTQLWEELRKHKDEFLSRFAVFGEQQQQLMAQQNEMGEQLHNVSSSVDEIRDISNTIEARVGQMDQTINLMNSGVQRANEGIYLLCATMAEVTRRVGMDTGRLKSYVQSTPPELTDSNPGLRTLLADFSSSGDQPVVSGTATITELLESGDGACGEVGSPAQTPVVGTSRSNSSRAGGLLGAASGDMGLMYTRGSGTLQSSASGRGFIGSWTGLGGGNRSRSVANVH</sequence>